<feature type="domain" description="ABC transporter" evidence="13">
    <location>
        <begin position="1133"/>
        <end position="1371"/>
    </location>
</feature>
<evidence type="ECO:0000256" key="6">
    <source>
        <dbReference type="ARBA" id="ARBA00022737"/>
    </source>
</evidence>
<dbReference type="GO" id="GO:0016887">
    <property type="term" value="F:ATP hydrolysis activity"/>
    <property type="evidence" value="ECO:0007669"/>
    <property type="project" value="InterPro"/>
</dbReference>
<keyword evidence="10 12" id="KW-0472">Membrane</keyword>
<feature type="domain" description="ABC transmembrane type-1" evidence="14">
    <location>
        <begin position="779"/>
        <end position="1090"/>
    </location>
</feature>
<dbReference type="GO" id="GO:0005743">
    <property type="term" value="C:mitochondrial inner membrane"/>
    <property type="evidence" value="ECO:0007669"/>
    <property type="project" value="TreeGrafter"/>
</dbReference>
<sequence length="1376" mass="150487">MATPAGGAYAAAPAAADEAPGVANAPSDAAATPLEPPRAWWKLSASNVATLRNFCRILSYGTWMDKLIIMASVLFAIGSGLTMPVMNIVFGQLVGTFTGFFKQGTSETQSDFTKSVNQGVLYMVYLFIARLILTYLSNLGFRMTSIRISAAIRLTYLRSLFELPISTLDMLAPGQTAAIITITASILQLGISEKMGDFFNSLAVVIAGMTIAFAYNWLLTLITASGLVFILFVYIFTAPPILKRLSDVQEMDVQAASVATEAFGAYRMLAACGAEFKMLRKYGILADQSRKRGAGMAVLVGLQQGLIFFAIYATFALAFWYAFKMYTMMTLTSPASLIVVLLCVMMMASSIGQLTAPLSAASQAADANAIFHTIIDAPKPAYGKLKAPQASAEGDIVFQNVNFAYPKRPDVKILENLSLQFPAGKVTAIVGPSGSGKSTVVGILERWYEFDGDAQTNQLVLWLRNGIISCGGRLLSEIDPKWWRNQIGLVQQDNALFNTSIFENVEHGLIGTEWEHETYAVKSKLIEQACKDAFADEFISRLPEGYQTQVGDAGLKLSGGQRQRLAIARAIVKQPKILILDEATSAIDVRSEQIVQAALDRASKGRTTIVIAHRLGTIRKADNIILLRKGQVVQQGTHQSLMEDVDGPYYTLATAQKLDMGAEDDDDDDDGEVDDILFGDLSWRRQEPERSPPVRKSMPFADSEGDLTEKRPSSDGEASGDAPVTERDGSDEELERTEAGTLRVVKKPKGVYARWKAWHLFGSFGQLLAEQRKRWKTYIVIAVGALGAGASTPVQAYLFAVLVSLFSYWGTILQTIANHWCIMFVYLAAGVGISHYLLGWATTTIGFVSPPPPPPPRSSIITITSSNTYRQGITRVYRKEYFHNILYKPSAFFDKEDNSAGALTARLATDPTMLQQLLGTNMAFVLISLFNVVGCVVVGLVFGWKLTLVALGTSMPIIVAAMFYRVRHETRFEEANNAVFAESAQFASESIGAIRTVSSLTMEDGICRRYEALLQNHTREAFRSSRFSVMLFAFSDSISLLCMAFVLWYGGRLLSDYEYTPFQYMVVYIAVVQGGMSAGQWLSFGPNIAKAKTAADRILMMREPDEEETAPAPDGRPSDVVPYEVHHEKGVEIDFKDVWFSYPTRPLPVLKGLDLHIERGQFAAIVGPSGSGKTTIISLLERFYNLSAGDISYNGRDVNTLELARYRRDISLVAQEPSLFTGSVRDNILLGVEDEAAVSDDALHAAARDAGIHDFVSSLPDGYNTQVGTSGVALSGGQKQRVSIARALIRRPSLLLLDEATSSLDSETERAVQAVFDATKGTRTMVMVAHRLATVQNADVIFVMVDGKVVEKGDHASLIAERGVYFQMCQSQALDK</sequence>
<dbReference type="PANTHER" id="PTHR43394:SF11">
    <property type="entry name" value="ATP-BINDING CASSETTE TRANSPORTER"/>
    <property type="match status" value="1"/>
</dbReference>
<dbReference type="InterPro" id="IPR003439">
    <property type="entry name" value="ABC_transporter-like_ATP-bd"/>
</dbReference>
<dbReference type="Pfam" id="PF00664">
    <property type="entry name" value="ABC_membrane"/>
    <property type="match status" value="2"/>
</dbReference>
<dbReference type="PANTHER" id="PTHR43394">
    <property type="entry name" value="ATP-DEPENDENT PERMEASE MDL1, MITOCHONDRIAL"/>
    <property type="match status" value="1"/>
</dbReference>
<dbReference type="PROSITE" id="PS50929">
    <property type="entry name" value="ABC_TM1F"/>
    <property type="match status" value="2"/>
</dbReference>
<protein>
    <submittedName>
        <fullName evidence="15">ABC transporter BEA3</fullName>
    </submittedName>
</protein>
<dbReference type="Gene3D" id="3.40.50.300">
    <property type="entry name" value="P-loop containing nucleotide triphosphate hydrolases"/>
    <property type="match status" value="2"/>
</dbReference>
<dbReference type="InterPro" id="IPR003593">
    <property type="entry name" value="AAA+_ATPase"/>
</dbReference>
<feature type="transmembrane region" description="Helical" evidence="12">
    <location>
        <begin position="816"/>
        <end position="838"/>
    </location>
</feature>
<evidence type="ECO:0000256" key="10">
    <source>
        <dbReference type="ARBA" id="ARBA00023136"/>
    </source>
</evidence>
<dbReference type="FunFam" id="3.40.50.300:FF:001530">
    <property type="entry name" value="ABC multidrug transporter (Eurofung)"/>
    <property type="match status" value="1"/>
</dbReference>
<dbReference type="GO" id="GO:0005524">
    <property type="term" value="F:ATP binding"/>
    <property type="evidence" value="ECO:0007669"/>
    <property type="project" value="UniProtKB-KW"/>
</dbReference>
<dbReference type="CDD" id="cd18578">
    <property type="entry name" value="ABC_6TM_Pgp_ABCB1_D2_like"/>
    <property type="match status" value="1"/>
</dbReference>
<reference evidence="15 16" key="1">
    <citation type="submission" date="2018-12" db="EMBL/GenBank/DDBJ databases">
        <title>Genome sequence and assembly of Colletotrichum trifolii.</title>
        <authorList>
            <person name="Gan P."/>
            <person name="Shirasu K."/>
        </authorList>
    </citation>
    <scope>NUCLEOTIDE SEQUENCE [LARGE SCALE GENOMIC DNA]</scope>
    <source>
        <strain evidence="15 16">543-2</strain>
    </source>
</reference>
<keyword evidence="9 12" id="KW-1133">Transmembrane helix</keyword>
<keyword evidence="4" id="KW-0813">Transport</keyword>
<evidence type="ECO:0000256" key="8">
    <source>
        <dbReference type="ARBA" id="ARBA00022840"/>
    </source>
</evidence>
<evidence type="ECO:0000256" key="3">
    <source>
        <dbReference type="ARBA" id="ARBA00007577"/>
    </source>
</evidence>
<keyword evidence="8" id="KW-0067">ATP-binding</keyword>
<dbReference type="InterPro" id="IPR017871">
    <property type="entry name" value="ABC_transporter-like_CS"/>
</dbReference>
<dbReference type="EMBL" id="RYZW01000053">
    <property type="protein sequence ID" value="TDZ54781.1"/>
    <property type="molecule type" value="Genomic_DNA"/>
</dbReference>
<dbReference type="Pfam" id="PF00005">
    <property type="entry name" value="ABC_tran"/>
    <property type="match status" value="2"/>
</dbReference>
<feature type="domain" description="ABC transporter" evidence="13">
    <location>
        <begin position="396"/>
        <end position="654"/>
    </location>
</feature>
<comment type="subcellular location">
    <subcellularLocation>
        <location evidence="2">Endomembrane system</location>
    </subcellularLocation>
    <subcellularLocation>
        <location evidence="1">Membrane</location>
        <topology evidence="1">Multi-pass membrane protein</topology>
    </subcellularLocation>
</comment>
<evidence type="ECO:0000259" key="14">
    <source>
        <dbReference type="PROSITE" id="PS50929"/>
    </source>
</evidence>
<dbReference type="CDD" id="cd18577">
    <property type="entry name" value="ABC_6TM_Pgp_ABCB1_D1_like"/>
    <property type="match status" value="1"/>
</dbReference>
<dbReference type="InterPro" id="IPR011527">
    <property type="entry name" value="ABC1_TM_dom"/>
</dbReference>
<dbReference type="SUPFAM" id="SSF90123">
    <property type="entry name" value="ABC transporter transmembrane region"/>
    <property type="match status" value="3"/>
</dbReference>
<evidence type="ECO:0000259" key="13">
    <source>
        <dbReference type="PROSITE" id="PS50893"/>
    </source>
</evidence>
<name>A0A4R8RPN2_COLTR</name>
<keyword evidence="5 12" id="KW-0812">Transmembrane</keyword>
<evidence type="ECO:0000256" key="11">
    <source>
        <dbReference type="SAM" id="MobiDB-lite"/>
    </source>
</evidence>
<dbReference type="SMART" id="SM00382">
    <property type="entry name" value="AAA"/>
    <property type="match status" value="2"/>
</dbReference>
<feature type="transmembrane region" description="Helical" evidence="12">
    <location>
        <begin position="335"/>
        <end position="354"/>
    </location>
</feature>
<evidence type="ECO:0000313" key="15">
    <source>
        <dbReference type="EMBL" id="TDZ54781.1"/>
    </source>
</evidence>
<feature type="transmembrane region" description="Helical" evidence="12">
    <location>
        <begin position="1062"/>
        <end position="1082"/>
    </location>
</feature>
<feature type="domain" description="ABC transmembrane type-1" evidence="14">
    <location>
        <begin position="71"/>
        <end position="363"/>
    </location>
</feature>
<feature type="transmembrane region" description="Helical" evidence="12">
    <location>
        <begin position="67"/>
        <end position="90"/>
    </location>
</feature>
<feature type="compositionally biased region" description="Basic and acidic residues" evidence="11">
    <location>
        <begin position="682"/>
        <end position="692"/>
    </location>
</feature>
<proteinExistence type="inferred from homology"/>
<dbReference type="Gene3D" id="1.20.1560.10">
    <property type="entry name" value="ABC transporter type 1, transmembrane domain"/>
    <property type="match status" value="2"/>
</dbReference>
<comment type="caution">
    <text evidence="15">The sequence shown here is derived from an EMBL/GenBank/DDBJ whole genome shotgun (WGS) entry which is preliminary data.</text>
</comment>
<dbReference type="STRING" id="5466.A0A4R8RPN2"/>
<dbReference type="InterPro" id="IPR027417">
    <property type="entry name" value="P-loop_NTPase"/>
</dbReference>
<feature type="region of interest" description="Disordered" evidence="11">
    <location>
        <begin position="681"/>
        <end position="736"/>
    </location>
</feature>
<feature type="transmembrane region" description="Helical" evidence="12">
    <location>
        <begin position="198"/>
        <end position="215"/>
    </location>
</feature>
<feature type="transmembrane region" description="Helical" evidence="12">
    <location>
        <begin position="1029"/>
        <end position="1050"/>
    </location>
</feature>
<dbReference type="Proteomes" id="UP000295703">
    <property type="component" value="Unassembled WGS sequence"/>
</dbReference>
<feature type="transmembrane region" description="Helical" evidence="12">
    <location>
        <begin position="948"/>
        <end position="966"/>
    </location>
</feature>
<dbReference type="InterPro" id="IPR039421">
    <property type="entry name" value="Type_1_exporter"/>
</dbReference>
<evidence type="ECO:0000256" key="1">
    <source>
        <dbReference type="ARBA" id="ARBA00004141"/>
    </source>
</evidence>
<keyword evidence="16" id="KW-1185">Reference proteome</keyword>
<evidence type="ECO:0000313" key="16">
    <source>
        <dbReference type="Proteomes" id="UP000295703"/>
    </source>
</evidence>
<feature type="transmembrane region" description="Helical" evidence="12">
    <location>
        <begin position="221"/>
        <end position="242"/>
    </location>
</feature>
<feature type="transmembrane region" description="Helical" evidence="12">
    <location>
        <begin position="120"/>
        <end position="141"/>
    </location>
</feature>
<keyword evidence="6" id="KW-0677">Repeat</keyword>
<dbReference type="InterPro" id="IPR036640">
    <property type="entry name" value="ABC1_TM_sf"/>
</dbReference>
<dbReference type="GO" id="GO:0012505">
    <property type="term" value="C:endomembrane system"/>
    <property type="evidence" value="ECO:0007669"/>
    <property type="project" value="UniProtKB-SubCell"/>
</dbReference>
<dbReference type="FunFam" id="3.40.50.300:FF:000913">
    <property type="entry name" value="ABC multidrug transporter SitT"/>
    <property type="match status" value="1"/>
</dbReference>
<evidence type="ECO:0000256" key="12">
    <source>
        <dbReference type="SAM" id="Phobius"/>
    </source>
</evidence>
<accession>A0A4R8RPN2</accession>
<evidence type="ECO:0000256" key="7">
    <source>
        <dbReference type="ARBA" id="ARBA00022741"/>
    </source>
</evidence>
<feature type="transmembrane region" description="Helical" evidence="12">
    <location>
        <begin position="923"/>
        <end position="942"/>
    </location>
</feature>
<evidence type="ECO:0000256" key="9">
    <source>
        <dbReference type="ARBA" id="ARBA00022989"/>
    </source>
</evidence>
<evidence type="ECO:0000256" key="4">
    <source>
        <dbReference type="ARBA" id="ARBA00022448"/>
    </source>
</evidence>
<dbReference type="GO" id="GO:0015421">
    <property type="term" value="F:ABC-type oligopeptide transporter activity"/>
    <property type="evidence" value="ECO:0007669"/>
    <property type="project" value="TreeGrafter"/>
</dbReference>
<keyword evidence="7" id="KW-0547">Nucleotide-binding</keyword>
<gene>
    <name evidence="15" type="primary">BEA3-2</name>
    <name evidence="15" type="ORF">CTRI78_v005987</name>
</gene>
<evidence type="ECO:0000256" key="5">
    <source>
        <dbReference type="ARBA" id="ARBA00022692"/>
    </source>
</evidence>
<dbReference type="SUPFAM" id="SSF52540">
    <property type="entry name" value="P-loop containing nucleoside triphosphate hydrolases"/>
    <property type="match status" value="2"/>
</dbReference>
<comment type="similarity">
    <text evidence="3">Belongs to the ABC transporter superfamily. ABCB family. Multidrug resistance exporter (TC 3.A.1.201) subfamily.</text>
</comment>
<evidence type="ECO:0000256" key="2">
    <source>
        <dbReference type="ARBA" id="ARBA00004308"/>
    </source>
</evidence>
<dbReference type="GO" id="GO:0090374">
    <property type="term" value="P:oligopeptide export from mitochondrion"/>
    <property type="evidence" value="ECO:0007669"/>
    <property type="project" value="TreeGrafter"/>
</dbReference>
<feature type="transmembrane region" description="Helical" evidence="12">
    <location>
        <begin position="297"/>
        <end position="323"/>
    </location>
</feature>
<organism evidence="15 16">
    <name type="scientific">Colletotrichum trifolii</name>
    <dbReference type="NCBI Taxonomy" id="5466"/>
    <lineage>
        <taxon>Eukaryota</taxon>
        <taxon>Fungi</taxon>
        <taxon>Dikarya</taxon>
        <taxon>Ascomycota</taxon>
        <taxon>Pezizomycotina</taxon>
        <taxon>Sordariomycetes</taxon>
        <taxon>Hypocreomycetidae</taxon>
        <taxon>Glomerellales</taxon>
        <taxon>Glomerellaceae</taxon>
        <taxon>Colletotrichum</taxon>
        <taxon>Colletotrichum orbiculare species complex</taxon>
    </lineage>
</organism>
<dbReference type="PROSITE" id="PS50893">
    <property type="entry name" value="ABC_TRANSPORTER_2"/>
    <property type="match status" value="2"/>
</dbReference>
<dbReference type="PROSITE" id="PS00211">
    <property type="entry name" value="ABC_TRANSPORTER_1"/>
    <property type="match status" value="2"/>
</dbReference>
<feature type="transmembrane region" description="Helical" evidence="12">
    <location>
        <begin position="778"/>
        <end position="810"/>
    </location>
</feature>